<dbReference type="GO" id="GO:0004497">
    <property type="term" value="F:monooxygenase activity"/>
    <property type="evidence" value="ECO:0007669"/>
    <property type="project" value="UniProtKB-KW"/>
</dbReference>
<evidence type="ECO:0000256" key="4">
    <source>
        <dbReference type="ARBA" id="ARBA00022723"/>
    </source>
</evidence>
<dbReference type="PROSITE" id="PS00086">
    <property type="entry name" value="CYTOCHROME_P450"/>
    <property type="match status" value="1"/>
</dbReference>
<evidence type="ECO:0000256" key="3">
    <source>
        <dbReference type="ARBA" id="ARBA00022617"/>
    </source>
</evidence>
<comment type="similarity">
    <text evidence="2 8">Belongs to the cytochrome P450 family.</text>
</comment>
<keyword evidence="3 7" id="KW-0349">Heme</keyword>
<dbReference type="PANTHER" id="PTHR24305:SF166">
    <property type="entry name" value="CYTOCHROME P450 12A4, MITOCHONDRIAL-RELATED"/>
    <property type="match status" value="1"/>
</dbReference>
<dbReference type="InterPro" id="IPR017972">
    <property type="entry name" value="Cyt_P450_CS"/>
</dbReference>
<dbReference type="Gene3D" id="1.10.630.10">
    <property type="entry name" value="Cytochrome P450"/>
    <property type="match status" value="1"/>
</dbReference>
<evidence type="ECO:0000256" key="7">
    <source>
        <dbReference type="PIRSR" id="PIRSR602403-1"/>
    </source>
</evidence>
<dbReference type="AlphaFoldDB" id="A0AA39XV79"/>
<evidence type="ECO:0000256" key="6">
    <source>
        <dbReference type="ARBA" id="ARBA00023033"/>
    </source>
</evidence>
<comment type="cofactor">
    <cofactor evidence="1 7">
        <name>heme</name>
        <dbReference type="ChEBI" id="CHEBI:30413"/>
    </cofactor>
</comment>
<evidence type="ECO:0000256" key="8">
    <source>
        <dbReference type="RuleBase" id="RU000461"/>
    </source>
</evidence>
<dbReference type="PRINTS" id="PR00385">
    <property type="entry name" value="P450"/>
</dbReference>
<dbReference type="InterPro" id="IPR002403">
    <property type="entry name" value="Cyt_P450_E_grp-IV"/>
</dbReference>
<dbReference type="PANTHER" id="PTHR24305">
    <property type="entry name" value="CYTOCHROME P450"/>
    <property type="match status" value="1"/>
</dbReference>
<keyword evidence="10" id="KW-1185">Reference proteome</keyword>
<dbReference type="SUPFAM" id="SSF48264">
    <property type="entry name" value="Cytochrome P450"/>
    <property type="match status" value="1"/>
</dbReference>
<keyword evidence="5 7" id="KW-0408">Iron</keyword>
<name>A0AA39XV79_9PEZI</name>
<feature type="binding site" description="axial binding residue" evidence="7">
    <location>
        <position position="364"/>
    </location>
    <ligand>
        <name>heme</name>
        <dbReference type="ChEBI" id="CHEBI:30413"/>
    </ligand>
    <ligandPart>
        <name>Fe</name>
        <dbReference type="ChEBI" id="CHEBI:18248"/>
    </ligandPart>
</feature>
<dbReference type="InterPro" id="IPR036396">
    <property type="entry name" value="Cyt_P450_sf"/>
</dbReference>
<dbReference type="InterPro" id="IPR050121">
    <property type="entry name" value="Cytochrome_P450_monoxygenase"/>
</dbReference>
<evidence type="ECO:0000313" key="10">
    <source>
        <dbReference type="Proteomes" id="UP001174936"/>
    </source>
</evidence>
<keyword evidence="4 7" id="KW-0479">Metal-binding</keyword>
<gene>
    <name evidence="9" type="ORF">B0T16DRAFT_334234</name>
</gene>
<dbReference type="GO" id="GO:0016705">
    <property type="term" value="F:oxidoreductase activity, acting on paired donors, with incorporation or reduction of molecular oxygen"/>
    <property type="evidence" value="ECO:0007669"/>
    <property type="project" value="InterPro"/>
</dbReference>
<dbReference type="GO" id="GO:0005506">
    <property type="term" value="F:iron ion binding"/>
    <property type="evidence" value="ECO:0007669"/>
    <property type="project" value="InterPro"/>
</dbReference>
<dbReference type="EMBL" id="JAULSV010000006">
    <property type="protein sequence ID" value="KAK0640877.1"/>
    <property type="molecule type" value="Genomic_DNA"/>
</dbReference>
<protein>
    <submittedName>
        <fullName evidence="9">Cytochrome P450</fullName>
    </submittedName>
</protein>
<dbReference type="GO" id="GO:0020037">
    <property type="term" value="F:heme binding"/>
    <property type="evidence" value="ECO:0007669"/>
    <property type="project" value="InterPro"/>
</dbReference>
<evidence type="ECO:0000256" key="5">
    <source>
        <dbReference type="ARBA" id="ARBA00023004"/>
    </source>
</evidence>
<comment type="caution">
    <text evidence="9">The sequence shown here is derived from an EMBL/GenBank/DDBJ whole genome shotgun (WGS) entry which is preliminary data.</text>
</comment>
<keyword evidence="6 8" id="KW-0503">Monooxygenase</keyword>
<evidence type="ECO:0000256" key="1">
    <source>
        <dbReference type="ARBA" id="ARBA00001971"/>
    </source>
</evidence>
<evidence type="ECO:0000313" key="9">
    <source>
        <dbReference type="EMBL" id="KAK0640877.1"/>
    </source>
</evidence>
<dbReference type="Pfam" id="PF00067">
    <property type="entry name" value="p450"/>
    <property type="match status" value="1"/>
</dbReference>
<evidence type="ECO:0000256" key="2">
    <source>
        <dbReference type="ARBA" id="ARBA00010617"/>
    </source>
</evidence>
<accession>A0AA39XV79</accession>
<sequence>MFSSSNTAEHSARKRIVSRIYSKSFIQSSEAAKEQAREILYNRLLPALIKEGGVNVNGREPHGVDVYSVFMAVTMDFISAYAFGLEYSTNLLKDKGHRDHLLEMYLARNDYRIYDQEIPWLTNMCRRVGIPLCPGWVDDANVELGDWCKRFCTAKAQNSNPDNGSVVWNALVNGFEKEAEANGKDSVLYSTALSDIDRSVMSELFDHFLAGQETSGIALAYLSWRLSQSLQLQADLRTELLGLTPNMRLGSDGSAGVAEMPDPKQLDNLPLLHAVMMETLRLHTPIPGAQPRQSPMQGSQIGPYTIPHGVRVAAMAYTLHRDESVFPDAEKWDHTRWLPSHASEEDIKLRNRQFWAFSSGGRMCIGSNFAMQEMKLVIAAIYSNYTTHIVDDEGMAQQSDGYSGRPEKDRLYLRLERAM</sequence>
<keyword evidence="8" id="KW-0560">Oxidoreductase</keyword>
<dbReference type="PRINTS" id="PR00465">
    <property type="entry name" value="EP450IV"/>
</dbReference>
<dbReference type="InterPro" id="IPR001128">
    <property type="entry name" value="Cyt_P450"/>
</dbReference>
<dbReference type="Proteomes" id="UP001174936">
    <property type="component" value="Unassembled WGS sequence"/>
</dbReference>
<reference evidence="9" key="1">
    <citation type="submission" date="2023-06" db="EMBL/GenBank/DDBJ databases">
        <title>Genome-scale phylogeny and comparative genomics of the fungal order Sordariales.</title>
        <authorList>
            <consortium name="Lawrence Berkeley National Laboratory"/>
            <person name="Hensen N."/>
            <person name="Bonometti L."/>
            <person name="Westerberg I."/>
            <person name="Brannstrom I.O."/>
            <person name="Guillou S."/>
            <person name="Cros-Aarteil S."/>
            <person name="Calhoun S."/>
            <person name="Haridas S."/>
            <person name="Kuo A."/>
            <person name="Mondo S."/>
            <person name="Pangilinan J."/>
            <person name="Riley R."/>
            <person name="Labutti K."/>
            <person name="Andreopoulos B."/>
            <person name="Lipzen A."/>
            <person name="Chen C."/>
            <person name="Yanf M."/>
            <person name="Daum C."/>
            <person name="Ng V."/>
            <person name="Clum A."/>
            <person name="Steindorff A."/>
            <person name="Ohm R."/>
            <person name="Martin F."/>
            <person name="Silar P."/>
            <person name="Natvig D."/>
            <person name="Lalanne C."/>
            <person name="Gautier V."/>
            <person name="Ament-Velasquez S.L."/>
            <person name="Kruys A."/>
            <person name="Hutchinson M.I."/>
            <person name="Powell A.J."/>
            <person name="Barry K."/>
            <person name="Miller A.N."/>
            <person name="Grigoriev I.V."/>
            <person name="Debuchy R."/>
            <person name="Gladieux P."/>
            <person name="Thoren M.H."/>
            <person name="Johannesson H."/>
        </authorList>
    </citation>
    <scope>NUCLEOTIDE SEQUENCE</scope>
    <source>
        <strain evidence="9">SMH2532-1</strain>
    </source>
</reference>
<dbReference type="CDD" id="cd11059">
    <property type="entry name" value="CYP_fungal"/>
    <property type="match status" value="1"/>
</dbReference>
<proteinExistence type="inferred from homology"/>
<organism evidence="9 10">
    <name type="scientific">Cercophora newfieldiana</name>
    <dbReference type="NCBI Taxonomy" id="92897"/>
    <lineage>
        <taxon>Eukaryota</taxon>
        <taxon>Fungi</taxon>
        <taxon>Dikarya</taxon>
        <taxon>Ascomycota</taxon>
        <taxon>Pezizomycotina</taxon>
        <taxon>Sordariomycetes</taxon>
        <taxon>Sordariomycetidae</taxon>
        <taxon>Sordariales</taxon>
        <taxon>Lasiosphaeriaceae</taxon>
        <taxon>Cercophora</taxon>
    </lineage>
</organism>